<organism evidence="7 8">
    <name type="scientific">Fusicatenibacter faecihominis</name>
    <dbReference type="NCBI Taxonomy" id="2881276"/>
    <lineage>
        <taxon>Bacteria</taxon>
        <taxon>Bacillati</taxon>
        <taxon>Bacillota</taxon>
        <taxon>Clostridia</taxon>
        <taxon>Lachnospirales</taxon>
        <taxon>Lachnospiraceae</taxon>
        <taxon>Fusicatenibacter</taxon>
    </lineage>
</organism>
<dbReference type="AlphaFoldDB" id="A0AAE3DS47"/>
<evidence type="ECO:0000256" key="5">
    <source>
        <dbReference type="SAM" id="SignalP"/>
    </source>
</evidence>
<dbReference type="Pfam" id="PF00496">
    <property type="entry name" value="SBP_bac_5"/>
    <property type="match status" value="1"/>
</dbReference>
<feature type="domain" description="Solute-binding protein family 5" evidence="6">
    <location>
        <begin position="80"/>
        <end position="442"/>
    </location>
</feature>
<evidence type="ECO:0000256" key="1">
    <source>
        <dbReference type="ARBA" id="ARBA00004196"/>
    </source>
</evidence>
<dbReference type="PANTHER" id="PTHR30290">
    <property type="entry name" value="PERIPLASMIC BINDING COMPONENT OF ABC TRANSPORTER"/>
    <property type="match status" value="1"/>
</dbReference>
<dbReference type="Gene3D" id="3.10.105.10">
    <property type="entry name" value="Dipeptide-binding Protein, Domain 3"/>
    <property type="match status" value="1"/>
</dbReference>
<evidence type="ECO:0000313" key="7">
    <source>
        <dbReference type="EMBL" id="MCC2189712.1"/>
    </source>
</evidence>
<dbReference type="CDD" id="cd08504">
    <property type="entry name" value="PBP2_OppA"/>
    <property type="match status" value="1"/>
</dbReference>
<dbReference type="EMBL" id="JAJEPR010000010">
    <property type="protein sequence ID" value="MCC2189712.1"/>
    <property type="molecule type" value="Genomic_DNA"/>
</dbReference>
<sequence>MKKMSKIVSLAMAAALAAASLSMSASADGEDKIEIAITGGGEDSMQLNTATGSYLNGLSAMRHLYEGLYKLDANSEISLGQAASVDVSDDKLTWTFTLRDDITWSDGQPVTAQDFIYGFDNLAAQGGDYCTILSDVAESYEAPDDKTVVIKLKQPCAYLPSILAFPSTYPARQDYVEQYGDAYATDPDKSVYNGPYEMESWAHESEVVMKLRDDYYDADNIQVGTINWELITEESSALASFESGDYVYSDMCPDEEKPRMEGNGLVYTEGDNNYCVMFNLGENGNDVLKDENVRKALSLTIDRDRIMAIRGLNDEIGVTLVCRGYVNADGTDFVDYCDPWEDTSAYEENCETAKQLLADAGYADGQGFPALKYIVNNDSRKEIAEAIVNDWKEVLGIDSITVEKVENFSAARRAGEYDLAYYGWYMDYKDLSNMYSTFINTESANSFYHSDDYDAAYAKAVSADTEEGQWEAYKECDAILAKDLPVSVILHSMNTYLFNDTNYEGLVYSCGNYVFTYLKAL</sequence>
<dbReference type="Proteomes" id="UP001197875">
    <property type="component" value="Unassembled WGS sequence"/>
</dbReference>
<feature type="chain" id="PRO_5042044439" evidence="5">
    <location>
        <begin position="28"/>
        <end position="521"/>
    </location>
</feature>
<dbReference type="GO" id="GO:0042597">
    <property type="term" value="C:periplasmic space"/>
    <property type="evidence" value="ECO:0007669"/>
    <property type="project" value="UniProtKB-ARBA"/>
</dbReference>
<keyword evidence="8" id="KW-1185">Reference proteome</keyword>
<feature type="signal peptide" evidence="5">
    <location>
        <begin position="1"/>
        <end position="27"/>
    </location>
</feature>
<evidence type="ECO:0000259" key="6">
    <source>
        <dbReference type="Pfam" id="PF00496"/>
    </source>
</evidence>
<proteinExistence type="inferred from homology"/>
<evidence type="ECO:0000256" key="3">
    <source>
        <dbReference type="ARBA" id="ARBA00022448"/>
    </source>
</evidence>
<dbReference type="InterPro" id="IPR030678">
    <property type="entry name" value="Peptide/Ni-bd"/>
</dbReference>
<dbReference type="SUPFAM" id="SSF53850">
    <property type="entry name" value="Periplasmic binding protein-like II"/>
    <property type="match status" value="1"/>
</dbReference>
<comment type="caution">
    <text evidence="7">The sequence shown here is derived from an EMBL/GenBank/DDBJ whole genome shotgun (WGS) entry which is preliminary data.</text>
</comment>
<dbReference type="GO" id="GO:0043190">
    <property type="term" value="C:ATP-binding cassette (ABC) transporter complex"/>
    <property type="evidence" value="ECO:0007669"/>
    <property type="project" value="InterPro"/>
</dbReference>
<keyword evidence="3" id="KW-0813">Transport</keyword>
<dbReference type="RefSeq" id="WP_227614995.1">
    <property type="nucleotide sequence ID" value="NZ_JAJEPR010000010.1"/>
</dbReference>
<protein>
    <submittedName>
        <fullName evidence="7">Peptide ABC transporter substrate-binding protein</fullName>
    </submittedName>
</protein>
<dbReference type="Gene3D" id="3.40.190.10">
    <property type="entry name" value="Periplasmic binding protein-like II"/>
    <property type="match status" value="1"/>
</dbReference>
<comment type="similarity">
    <text evidence="2">Belongs to the bacterial solute-binding protein 5 family.</text>
</comment>
<dbReference type="PIRSF" id="PIRSF002741">
    <property type="entry name" value="MppA"/>
    <property type="match status" value="1"/>
</dbReference>
<reference evidence="7 8" key="1">
    <citation type="submission" date="2021-10" db="EMBL/GenBank/DDBJ databases">
        <title>Anaerobic single-cell dispensing facilitates the cultivation of human gut bacteria.</title>
        <authorList>
            <person name="Afrizal A."/>
        </authorList>
    </citation>
    <scope>NUCLEOTIDE SEQUENCE [LARGE SCALE GENOMIC DNA]</scope>
    <source>
        <strain evidence="7 8">CLA-AA-H277</strain>
    </source>
</reference>
<dbReference type="GO" id="GO:0015833">
    <property type="term" value="P:peptide transport"/>
    <property type="evidence" value="ECO:0007669"/>
    <property type="project" value="TreeGrafter"/>
</dbReference>
<name>A0AAE3DS47_9FIRM</name>
<gene>
    <name evidence="7" type="ORF">LKD71_07830</name>
</gene>
<dbReference type="InterPro" id="IPR000914">
    <property type="entry name" value="SBP_5_dom"/>
</dbReference>
<dbReference type="GO" id="GO:1904680">
    <property type="term" value="F:peptide transmembrane transporter activity"/>
    <property type="evidence" value="ECO:0007669"/>
    <property type="project" value="TreeGrafter"/>
</dbReference>
<accession>A0AAE3DS47</accession>
<evidence type="ECO:0000313" key="8">
    <source>
        <dbReference type="Proteomes" id="UP001197875"/>
    </source>
</evidence>
<dbReference type="Gene3D" id="3.90.76.10">
    <property type="entry name" value="Dipeptide-binding Protein, Domain 1"/>
    <property type="match status" value="1"/>
</dbReference>
<evidence type="ECO:0000256" key="2">
    <source>
        <dbReference type="ARBA" id="ARBA00005695"/>
    </source>
</evidence>
<dbReference type="InterPro" id="IPR039424">
    <property type="entry name" value="SBP_5"/>
</dbReference>
<comment type="subcellular location">
    <subcellularLocation>
        <location evidence="1">Cell envelope</location>
    </subcellularLocation>
</comment>
<dbReference type="PANTHER" id="PTHR30290:SF10">
    <property type="entry name" value="PERIPLASMIC OLIGOPEPTIDE-BINDING PROTEIN-RELATED"/>
    <property type="match status" value="1"/>
</dbReference>
<evidence type="ECO:0000256" key="4">
    <source>
        <dbReference type="ARBA" id="ARBA00022729"/>
    </source>
</evidence>
<dbReference type="GO" id="GO:0030313">
    <property type="term" value="C:cell envelope"/>
    <property type="evidence" value="ECO:0007669"/>
    <property type="project" value="UniProtKB-SubCell"/>
</dbReference>
<keyword evidence="4 5" id="KW-0732">Signal</keyword>